<proteinExistence type="predicted"/>
<dbReference type="RefSeq" id="XP_014266422.1">
    <property type="nucleotide sequence ID" value="XM_014410936.2"/>
</dbReference>
<protein>
    <submittedName>
        <fullName evidence="2">Methyltransferase-like protein 27</fullName>
    </submittedName>
</protein>
<evidence type="ECO:0000313" key="3">
    <source>
        <dbReference type="Proteomes" id="UP000265160"/>
    </source>
</evidence>
<sequence length="237" mass="26752">MSGSRRTVDDMRVMFQSCEGFDPQQTTDFFNSWAETYEQDSETMKYRAPQLAVDFLNDHFCGSRGDAQVLDVACGSGLAAKLMFDLGFKHFVGVDGSKGMLEQAAKSGLYRELKLALLGTDPLPAQTGGFDVVIITGALRDDYVPVSVIRELCKATKPGGYVCMSRVDPKSESGNKYKTSMERELQLMVEEGLWSPVDTKEMHRYMMDVYNDKSKDEKREEFLQGTMYLYRKSLNKL</sequence>
<dbReference type="RefSeq" id="XP_004571146.1">
    <property type="nucleotide sequence ID" value="XM_004571089.2"/>
</dbReference>
<evidence type="ECO:0000259" key="1">
    <source>
        <dbReference type="Pfam" id="PF13847"/>
    </source>
</evidence>
<dbReference type="STRING" id="106582.ENSMZEP00005022874"/>
<reference evidence="2 3" key="1">
    <citation type="journal article" date="2014" name="Nature">
        <title>The genomic substrate for adaptive radiation in African cichlid fish.</title>
        <authorList>
            <person name="Brawand D."/>
            <person name="Wagner C.E."/>
            <person name="Li Y.I."/>
            <person name="Malinsky M."/>
            <person name="Keller I."/>
            <person name="Fan S."/>
            <person name="Simakov O."/>
            <person name="Ng A.Y."/>
            <person name="Lim Z.W."/>
            <person name="Bezault E."/>
            <person name="Turner-Maier J."/>
            <person name="Johnson J."/>
            <person name="Alcazar R."/>
            <person name="Noh H.J."/>
            <person name="Russell P."/>
            <person name="Aken B."/>
            <person name="Alfoldi J."/>
            <person name="Amemiya C."/>
            <person name="Azzouzi N."/>
            <person name="Baroiller J.F."/>
            <person name="Barloy-Hubler F."/>
            <person name="Berlin A."/>
            <person name="Bloomquist R."/>
            <person name="Carleton K.L."/>
            <person name="Conte M.A."/>
            <person name="D'Cotta H."/>
            <person name="Eshel O."/>
            <person name="Gaffney L."/>
            <person name="Galibert F."/>
            <person name="Gante H.F."/>
            <person name="Gnerre S."/>
            <person name="Greuter L."/>
            <person name="Guyon R."/>
            <person name="Haddad N.S."/>
            <person name="Haerty W."/>
            <person name="Harris R.M."/>
            <person name="Hofmann H.A."/>
            <person name="Hourlier T."/>
            <person name="Hulata G."/>
            <person name="Jaffe D.B."/>
            <person name="Lara M."/>
            <person name="Lee A.P."/>
            <person name="MacCallum I."/>
            <person name="Mwaiko S."/>
            <person name="Nikaido M."/>
            <person name="Nishihara H."/>
            <person name="Ozouf-Costaz C."/>
            <person name="Penman D.J."/>
            <person name="Przybylski D."/>
            <person name="Rakotomanga M."/>
            <person name="Renn S.C.P."/>
            <person name="Ribeiro F.J."/>
            <person name="Ron M."/>
            <person name="Salzburger W."/>
            <person name="Sanchez-Pulido L."/>
            <person name="Santos M.E."/>
            <person name="Searle S."/>
            <person name="Sharpe T."/>
            <person name="Swofford R."/>
            <person name="Tan F.J."/>
            <person name="Williams L."/>
            <person name="Young S."/>
            <person name="Yin S."/>
            <person name="Okada N."/>
            <person name="Kocher T.D."/>
            <person name="Miska E.A."/>
            <person name="Lander E.S."/>
            <person name="Venkatesh B."/>
            <person name="Fernald R.D."/>
            <person name="Meyer A."/>
            <person name="Ponting C.P."/>
            <person name="Streelman J.T."/>
            <person name="Lindblad-Toh K."/>
            <person name="Seehausen O."/>
            <person name="Di Palma F."/>
        </authorList>
    </citation>
    <scope>NUCLEOTIDE SEQUENCE</scope>
</reference>
<dbReference type="InterPro" id="IPR025714">
    <property type="entry name" value="Methyltranfer_dom"/>
</dbReference>
<dbReference type="AlphaFoldDB" id="A0A3P9CLF6"/>
<reference evidence="2" key="3">
    <citation type="submission" date="2025-09" db="UniProtKB">
        <authorList>
            <consortium name="Ensembl"/>
        </authorList>
    </citation>
    <scope>IDENTIFICATION</scope>
</reference>
<dbReference type="GeneTree" id="ENSGT00530000063975"/>
<dbReference type="CDD" id="cd02440">
    <property type="entry name" value="AdoMet_MTases"/>
    <property type="match status" value="1"/>
</dbReference>
<dbReference type="OrthoDB" id="3647at2759"/>
<dbReference type="PANTHER" id="PTHR43591:SF101">
    <property type="entry name" value="METHYLTRANSFERASE-LIKE PROTEIN 27"/>
    <property type="match status" value="1"/>
</dbReference>
<dbReference type="Pfam" id="PF13847">
    <property type="entry name" value="Methyltransf_31"/>
    <property type="match status" value="1"/>
</dbReference>
<dbReference type="GeneID" id="101477445"/>
<dbReference type="SUPFAM" id="SSF53335">
    <property type="entry name" value="S-adenosyl-L-methionine-dependent methyltransferases"/>
    <property type="match status" value="1"/>
</dbReference>
<keyword evidence="3" id="KW-1185">Reference proteome</keyword>
<accession>A0A3P9CLF6</accession>
<organism evidence="2 3">
    <name type="scientific">Maylandia zebra</name>
    <name type="common">zebra mbuna</name>
    <dbReference type="NCBI Taxonomy" id="106582"/>
    <lineage>
        <taxon>Eukaryota</taxon>
        <taxon>Metazoa</taxon>
        <taxon>Chordata</taxon>
        <taxon>Craniata</taxon>
        <taxon>Vertebrata</taxon>
        <taxon>Euteleostomi</taxon>
        <taxon>Actinopterygii</taxon>
        <taxon>Neopterygii</taxon>
        <taxon>Teleostei</taxon>
        <taxon>Neoteleostei</taxon>
        <taxon>Acanthomorphata</taxon>
        <taxon>Ovalentaria</taxon>
        <taxon>Cichlomorphae</taxon>
        <taxon>Cichliformes</taxon>
        <taxon>Cichlidae</taxon>
        <taxon>African cichlids</taxon>
        <taxon>Pseudocrenilabrinae</taxon>
        <taxon>Haplochromini</taxon>
        <taxon>Maylandia</taxon>
        <taxon>Maylandia zebra complex</taxon>
    </lineage>
</organism>
<reference evidence="2" key="2">
    <citation type="submission" date="2025-08" db="UniProtKB">
        <authorList>
            <consortium name="Ensembl"/>
        </authorList>
    </citation>
    <scope>IDENTIFICATION</scope>
</reference>
<evidence type="ECO:0000313" key="2">
    <source>
        <dbReference type="Ensembl" id="ENSMZEP00005022874.1"/>
    </source>
</evidence>
<feature type="domain" description="Methyltransferase" evidence="1">
    <location>
        <begin position="66"/>
        <end position="179"/>
    </location>
</feature>
<name>A0A3P9CLF6_9CICH</name>
<dbReference type="PANTHER" id="PTHR43591">
    <property type="entry name" value="METHYLTRANSFERASE"/>
    <property type="match status" value="1"/>
</dbReference>
<dbReference type="InterPro" id="IPR029063">
    <property type="entry name" value="SAM-dependent_MTases_sf"/>
</dbReference>
<dbReference type="Gene3D" id="3.40.50.150">
    <property type="entry name" value="Vaccinia Virus protein VP39"/>
    <property type="match status" value="1"/>
</dbReference>
<dbReference type="KEGG" id="mze:101477445"/>
<dbReference type="Ensembl" id="ENSMZET00005023626.1">
    <property type="protein sequence ID" value="ENSMZEP00005022874.1"/>
    <property type="gene ID" value="ENSMZEG00005017126.1"/>
</dbReference>
<dbReference type="Proteomes" id="UP000265160">
    <property type="component" value="LG11"/>
</dbReference>